<feature type="chain" id="PRO_5046434166" evidence="1">
    <location>
        <begin position="20"/>
        <end position="780"/>
    </location>
</feature>
<dbReference type="InterPro" id="IPR006626">
    <property type="entry name" value="PbH1"/>
</dbReference>
<evidence type="ECO:0000313" key="3">
    <source>
        <dbReference type="EMBL" id="MEE1945026.1"/>
    </source>
</evidence>
<sequence>MKKQLLMLCLGILPSFLWAQKKLFVSPVGNDTQIGSLNQPLKTLQGALQKAQSLKGEAVEILFRKGTYVFDQTVTISNKSITSRSLKIQSYQHEKVVFSGGKKVSLQWTPYRDGIYKARLASAVNPDRLFLNGKVLPMARYPNFDEKARIFNGTAADALAKERIARWQNPKGGYIHALHAGEWGGFHFEITGKTGDKLDYVGGWQNNRPSAMNKEHRFVENIFEELDAPNEWYYNQAEQTLYFYPPKNLDLTKADFAISNLTDLIHIVGDRAKPVQNISIAEIDFTQTARSFMFTKEPLLRSDWTIYRGGALLLDGTEKITVTGCNFYELGGNAIFVSNYNKNNQLKDNHIYNIGASAISFVGSADAVRSPAFRYENFVPWTQMDFTKGPKSDNYPQYCSANGNLIHHIGTIEKQVAGTEISMAAHITISHNTIYDVPRAGINVSEGTWGGHIIEFNDVFNTVLETGDHGAFNSWGRDRYWRPGRKVVDSIVAARPGIEYLDVIDPIVLRNNRFQCDHGWDIDLDDGSTNYLIYNNVCLSGGLKLREGYHRTVINNIIINNTFHPHVWFSNSDDTFAHNIVSTPYAPIGMNAWGKKVDENFFLSQAGLAAAQKLGLDANSNYGDAQFIAANTGDYRVRPTSPALKTGFKNFEMNFGVTEPNLKKLATKPPIRPIKALASQQQGATFAWLGATFKNIESLGERSAAGLHDDHGALLINLLPQSLAGQNKLQKGDVIIAWGNEKVNSILELQQLIQKSQFLSAAEIKIIRDQQEKTLNIKLK</sequence>
<proteinExistence type="predicted"/>
<evidence type="ECO:0000259" key="2">
    <source>
        <dbReference type="Pfam" id="PF13180"/>
    </source>
</evidence>
<dbReference type="SUPFAM" id="SSF50156">
    <property type="entry name" value="PDZ domain-like"/>
    <property type="match status" value="1"/>
</dbReference>
<dbReference type="Gene3D" id="2.160.20.10">
    <property type="entry name" value="Single-stranded right-handed beta-helix, Pectin lyase-like"/>
    <property type="match status" value="2"/>
</dbReference>
<keyword evidence="1" id="KW-0732">Signal</keyword>
<feature type="signal peptide" evidence="1">
    <location>
        <begin position="1"/>
        <end position="19"/>
    </location>
</feature>
<dbReference type="InterPro" id="IPR011050">
    <property type="entry name" value="Pectin_lyase_fold/virulence"/>
</dbReference>
<keyword evidence="4" id="KW-1185">Reference proteome</keyword>
<dbReference type="InterPro" id="IPR036034">
    <property type="entry name" value="PDZ_sf"/>
</dbReference>
<evidence type="ECO:0000313" key="4">
    <source>
        <dbReference type="Proteomes" id="UP001336835"/>
    </source>
</evidence>
<feature type="domain" description="PDZ" evidence="2">
    <location>
        <begin position="689"/>
        <end position="779"/>
    </location>
</feature>
<dbReference type="Pfam" id="PF13180">
    <property type="entry name" value="PDZ_2"/>
    <property type="match status" value="1"/>
</dbReference>
<dbReference type="SMART" id="SM00710">
    <property type="entry name" value="PbH1"/>
    <property type="match status" value="3"/>
</dbReference>
<dbReference type="InterPro" id="IPR012334">
    <property type="entry name" value="Pectin_lyas_fold"/>
</dbReference>
<dbReference type="Gene3D" id="2.30.42.10">
    <property type="match status" value="1"/>
</dbReference>
<name>A0ABU7I6V4_9SPHI</name>
<dbReference type="PANTHER" id="PTHR36453">
    <property type="entry name" value="SECRETED PROTEIN-RELATED"/>
    <property type="match status" value="1"/>
</dbReference>
<dbReference type="SUPFAM" id="SSF51126">
    <property type="entry name" value="Pectin lyase-like"/>
    <property type="match status" value="1"/>
</dbReference>
<dbReference type="InterPro" id="IPR001478">
    <property type="entry name" value="PDZ"/>
</dbReference>
<organism evidence="3 4">
    <name type="scientific">Pedobacter albus</name>
    <dbReference type="NCBI Taxonomy" id="3113905"/>
    <lineage>
        <taxon>Bacteria</taxon>
        <taxon>Pseudomonadati</taxon>
        <taxon>Bacteroidota</taxon>
        <taxon>Sphingobacteriia</taxon>
        <taxon>Sphingobacteriales</taxon>
        <taxon>Sphingobacteriaceae</taxon>
        <taxon>Pedobacter</taxon>
    </lineage>
</organism>
<protein>
    <submittedName>
        <fullName evidence="3">PDZ domain-containing protein</fullName>
    </submittedName>
</protein>
<accession>A0ABU7I6V4</accession>
<dbReference type="Proteomes" id="UP001336835">
    <property type="component" value="Unassembled WGS sequence"/>
</dbReference>
<dbReference type="RefSeq" id="WP_330107380.1">
    <property type="nucleotide sequence ID" value="NZ_JAZDQT010000001.1"/>
</dbReference>
<dbReference type="EMBL" id="JAZDQT010000001">
    <property type="protein sequence ID" value="MEE1945026.1"/>
    <property type="molecule type" value="Genomic_DNA"/>
</dbReference>
<dbReference type="PANTHER" id="PTHR36453:SF1">
    <property type="entry name" value="RIGHT HANDED BETA HELIX DOMAIN-CONTAINING PROTEIN"/>
    <property type="match status" value="1"/>
</dbReference>
<comment type="caution">
    <text evidence="3">The sequence shown here is derived from an EMBL/GenBank/DDBJ whole genome shotgun (WGS) entry which is preliminary data.</text>
</comment>
<evidence type="ECO:0000256" key="1">
    <source>
        <dbReference type="SAM" id="SignalP"/>
    </source>
</evidence>
<reference evidence="3 4" key="1">
    <citation type="submission" date="2024-01" db="EMBL/GenBank/DDBJ databases">
        <title>Pedobacter sp. nov., isolated from fresh soil.</title>
        <authorList>
            <person name="Le N.T.T."/>
        </authorList>
    </citation>
    <scope>NUCLEOTIDE SEQUENCE [LARGE SCALE GENOMIC DNA]</scope>
    <source>
        <strain evidence="3 4">KR3-3</strain>
    </source>
</reference>
<gene>
    <name evidence="3" type="ORF">VRU48_07905</name>
</gene>